<dbReference type="AlphaFoldDB" id="A0A2K1P183"/>
<dbReference type="EMBL" id="AZRL01000012">
    <property type="protein sequence ID" value="PNR96536.1"/>
    <property type="molecule type" value="Genomic_DNA"/>
</dbReference>
<dbReference type="RefSeq" id="WP_103066791.1">
    <property type="nucleotide sequence ID" value="NZ_AZRL01000012.1"/>
</dbReference>
<gene>
    <name evidence="1" type="ORF">X929_04250</name>
</gene>
<protein>
    <recommendedName>
        <fullName evidence="3">Outer membrane protein beta-barrel domain-containing protein</fullName>
    </recommendedName>
</protein>
<evidence type="ECO:0000313" key="1">
    <source>
        <dbReference type="EMBL" id="PNR96536.1"/>
    </source>
</evidence>
<comment type="caution">
    <text evidence="1">The sequence shown here is derived from an EMBL/GenBank/DDBJ whole genome shotgun (WGS) entry which is preliminary data.</text>
</comment>
<reference evidence="1 2" key="1">
    <citation type="submission" date="2013-12" db="EMBL/GenBank/DDBJ databases">
        <title>Comparative genomics of Petrotoga isolates.</title>
        <authorList>
            <person name="Nesbo C.L."/>
            <person name="Charchuk R."/>
            <person name="Chow K."/>
        </authorList>
    </citation>
    <scope>NUCLEOTIDE SEQUENCE [LARGE SCALE GENOMIC DNA]</scope>
    <source>
        <strain evidence="1 2">DSM 13574</strain>
    </source>
</reference>
<dbReference type="Proteomes" id="UP000236434">
    <property type="component" value="Unassembled WGS sequence"/>
</dbReference>
<sequence length="173" mass="19568">MIKNKFFLALTIFFIITSVTYAFELLLTPSYSYTLNSTGDTSIQQSLDYTGGRISFLIPTQDSEEISYGPYVGFFYNYELLDSSQNIEDVGISLGLNMKYTTNIIGNLNFLVSAYGGVHTEDYFQNFKTEILINGGISYNNLSLSVGYETRYYEEESLTVNYLPISLGVSFKF</sequence>
<evidence type="ECO:0000313" key="2">
    <source>
        <dbReference type="Proteomes" id="UP000236434"/>
    </source>
</evidence>
<dbReference type="OrthoDB" id="47019at2"/>
<proteinExistence type="predicted"/>
<organism evidence="1 2">
    <name type="scientific">Petrotoga olearia DSM 13574</name>
    <dbReference type="NCBI Taxonomy" id="1122955"/>
    <lineage>
        <taxon>Bacteria</taxon>
        <taxon>Thermotogati</taxon>
        <taxon>Thermotogota</taxon>
        <taxon>Thermotogae</taxon>
        <taxon>Petrotogales</taxon>
        <taxon>Petrotogaceae</taxon>
        <taxon>Petrotoga</taxon>
    </lineage>
</organism>
<evidence type="ECO:0008006" key="3">
    <source>
        <dbReference type="Google" id="ProtNLM"/>
    </source>
</evidence>
<accession>A0A2K1P183</accession>
<name>A0A2K1P183_9BACT</name>